<dbReference type="GO" id="GO:0001111">
    <property type="term" value="P:RNA polymerase II promoter clearance"/>
    <property type="evidence" value="ECO:0007669"/>
    <property type="project" value="UniProtKB-ARBA"/>
</dbReference>
<evidence type="ECO:0000313" key="11">
    <source>
        <dbReference type="EMBL" id="CDQ82158.1"/>
    </source>
</evidence>
<gene>
    <name evidence="11" type="ORF">GSONMT00021780001</name>
</gene>
<dbReference type="EMBL" id="FR905917">
    <property type="protein sequence ID" value="CDQ82158.1"/>
    <property type="molecule type" value="Genomic_DNA"/>
</dbReference>
<dbReference type="FunFam" id="1.25.40.90:FF:000007">
    <property type="entry name" value="Regulation of nuclear pre-mRNA domain-containing protein 1B"/>
    <property type="match status" value="1"/>
</dbReference>
<feature type="compositionally biased region" description="Basic and acidic residues" evidence="9">
    <location>
        <begin position="757"/>
        <end position="782"/>
    </location>
</feature>
<dbReference type="PANTHER" id="PTHR12460">
    <property type="entry name" value="CYCLIN-DEPENDENT KINASE INHIBITOR-RELATED PROTEIN"/>
    <property type="match status" value="1"/>
</dbReference>
<dbReference type="InterPro" id="IPR008942">
    <property type="entry name" value="ENTH_VHS"/>
</dbReference>
<sequence>MSAFSEAALEKKLSELSNSQQSVQTLSLWLIHHRKHSKTIVNVWFNELKKAKVSRKLTFLYLANDVIQNSKKKGPEFTQDFAPVIVDAFKHVSRDGEDGCKKQLGRVLSIWQERAVYENNLLDQLSHVLLGEKAKKRPYEEITLDDQDLASRSSPAEPPQTAELIRALQELENSATGDSALCQRISCLPAEVLDTSLLHRITDKEQGERLSRLVEEACMLLADYSGRLAAEVDDRRQLTRMLTLFLHSQRDGLAQNEQKLEEVGKIKYSGQCICSSTNLLKKKENKNESECCYLPLLVCILVVVDPPDYSTTHEGRATRDHELPDFTDIKHYLQYLKLDEPIIGLSLLAEVEPVSHDRQPGPRYICRLCDLEASLPNMVNHLIGRRHRQNYLDMKRKDLVTWDSTNALAQSGKALRALAEIVERQNGQGSPKPLRKKRNVGKLNSSRVPPKERGAKNQPKPTHSHPSDMRREGHLHPGRMDFPDGEYHHRGGRPEDDLYRPPFHEDDPYLLSGAVREVYLRGGDPSLRGFEEDELRRAGYHEDNRRRRDHYLEEQIHGQDYLEDMRRREFLESRPGHQEEIPHRQAYPEEPPRRSVYPENDPLKQFYSDEVLRRTFHAAEASKERAFREDESPHGRSYPHVPAYPQEFPPERAYPDKAPLCFEHAHGRAAHGPPVHEDPYSEDTRRSGYLEEAQRRAYNEEQHGPAYPEGNPHRRSHDRDPNGRGYPKGPEGQGAADEDLRFPNQMEGPMETGGQGSREHLFDLVKAIRQEGRGPQHPEMERGMGPSGMRGTPQKPAEGGRMRTEIPEPFRRFLEGATDDHKSPGKRKRKSRFSDATEQEEDVLKLMQAGDNRRRSEPFAKPQGAYQGVAGSRPMAEATPDTGNVLDVLNNIQVENVEEANFLKDKLCNLLKEFQDKKYEKTAVMPAYKSLHPTVISKEYNHMSKDHLENPRDDYERNYREVQEERHYEGHPPRHSKERSQERYTPETPQDPYRDTDMRMERRAQYEEVFGHVEMYPQSHARPEEPMAYPHESCQGQMYPRDYPPAGDLHHPFNPTPPIHWERGYRTGVPQSTSLDKITSTLLELVARKK</sequence>
<evidence type="ECO:0000313" key="12">
    <source>
        <dbReference type="Proteomes" id="UP000193380"/>
    </source>
</evidence>
<comment type="function">
    <text evidence="4">Interacts with phosphorylated C-terminal heptapeptide repeat domain (CTD) of the largest RNA polymerase II subunit POLR2A, and participates in dephosphorylation of the CTD by RPAP2. May act as a negative regulator of cyclin-D1 (CCND1) and cyclin-E (CCNE1) in the cell cycle.</text>
</comment>
<feature type="compositionally biased region" description="Basic and acidic residues" evidence="9">
    <location>
        <begin position="622"/>
        <end position="634"/>
    </location>
</feature>
<evidence type="ECO:0000256" key="9">
    <source>
        <dbReference type="SAM" id="MobiDB-lite"/>
    </source>
</evidence>
<dbReference type="Gene3D" id="1.25.40.90">
    <property type="match status" value="1"/>
</dbReference>
<feature type="region of interest" description="Disordered" evidence="9">
    <location>
        <begin position="423"/>
        <end position="504"/>
    </location>
</feature>
<protein>
    <recommendedName>
        <fullName evidence="5">Regulation of nuclear pre-mRNA domain-containing protein 1A</fullName>
    </recommendedName>
    <alternativeName>
        <fullName evidence="6">Cyclin-dependent kinase inhibitor 2B-related protein</fullName>
    </alternativeName>
    <alternativeName>
        <fullName evidence="7">p15INK4B-related protein</fullName>
    </alternativeName>
</protein>
<dbReference type="GO" id="GO:0005654">
    <property type="term" value="C:nucleoplasm"/>
    <property type="evidence" value="ECO:0007669"/>
    <property type="project" value="UniProtKB-ARBA"/>
</dbReference>
<evidence type="ECO:0000256" key="5">
    <source>
        <dbReference type="ARBA" id="ARBA00035704"/>
    </source>
</evidence>
<feature type="region of interest" description="Disordered" evidence="9">
    <location>
        <begin position="622"/>
        <end position="882"/>
    </location>
</feature>
<proteinExistence type="inferred from homology"/>
<evidence type="ECO:0000256" key="8">
    <source>
        <dbReference type="ARBA" id="ARBA00046451"/>
    </source>
</evidence>
<comment type="subcellular location">
    <subcellularLocation>
        <location evidence="1">Nucleus</location>
    </subcellularLocation>
</comment>
<feature type="region of interest" description="Disordered" evidence="9">
    <location>
        <begin position="1046"/>
        <end position="1072"/>
    </location>
</feature>
<organism evidence="11 12">
    <name type="scientific">Oncorhynchus mykiss</name>
    <name type="common">Rainbow trout</name>
    <name type="synonym">Salmo gairdneri</name>
    <dbReference type="NCBI Taxonomy" id="8022"/>
    <lineage>
        <taxon>Eukaryota</taxon>
        <taxon>Metazoa</taxon>
        <taxon>Chordata</taxon>
        <taxon>Craniata</taxon>
        <taxon>Vertebrata</taxon>
        <taxon>Euteleostomi</taxon>
        <taxon>Actinopterygii</taxon>
        <taxon>Neopterygii</taxon>
        <taxon>Teleostei</taxon>
        <taxon>Protacanthopterygii</taxon>
        <taxon>Salmoniformes</taxon>
        <taxon>Salmonidae</taxon>
        <taxon>Salmoninae</taxon>
        <taxon>Oncorhynchus</taxon>
    </lineage>
</organism>
<evidence type="ECO:0000256" key="4">
    <source>
        <dbReference type="ARBA" id="ARBA00035622"/>
    </source>
</evidence>
<evidence type="ECO:0000259" key="10">
    <source>
        <dbReference type="PROSITE" id="PS51391"/>
    </source>
</evidence>
<feature type="compositionally biased region" description="Basic and acidic residues" evidence="9">
    <location>
        <begin position="465"/>
        <end position="504"/>
    </location>
</feature>
<feature type="compositionally biased region" description="Basic and acidic residues" evidence="9">
    <location>
        <begin position="674"/>
        <end position="703"/>
    </location>
</feature>
<evidence type="ECO:0000256" key="7">
    <source>
        <dbReference type="ARBA" id="ARBA00035724"/>
    </source>
</evidence>
<dbReference type="Pfam" id="PF16566">
    <property type="entry name" value="CREPT"/>
    <property type="match status" value="1"/>
</dbReference>
<dbReference type="GO" id="GO:0031124">
    <property type="term" value="P:mRNA 3'-end processing"/>
    <property type="evidence" value="ECO:0007669"/>
    <property type="project" value="TreeGrafter"/>
</dbReference>
<feature type="region of interest" description="Disordered" evidence="9">
    <location>
        <begin position="961"/>
        <end position="994"/>
    </location>
</feature>
<feature type="region of interest" description="Disordered" evidence="9">
    <location>
        <begin position="573"/>
        <end position="601"/>
    </location>
</feature>
<dbReference type="CDD" id="cd17011">
    <property type="entry name" value="CID_RPRD1A"/>
    <property type="match status" value="1"/>
</dbReference>
<feature type="domain" description="CID" evidence="10">
    <location>
        <begin position="1"/>
        <end position="133"/>
    </location>
</feature>
<evidence type="ECO:0000256" key="6">
    <source>
        <dbReference type="ARBA" id="ARBA00035714"/>
    </source>
</evidence>
<name>A0A060XR71_ONCMY</name>
<dbReference type="SMART" id="SM00582">
    <property type="entry name" value="RPR"/>
    <property type="match status" value="1"/>
</dbReference>
<dbReference type="GO" id="GO:0042802">
    <property type="term" value="F:identical protein binding"/>
    <property type="evidence" value="ECO:0007669"/>
    <property type="project" value="UniProtKB-ARBA"/>
</dbReference>
<reference evidence="11" key="1">
    <citation type="journal article" date="2014" name="Nat. Commun.">
        <title>The rainbow trout genome provides novel insights into evolution after whole-genome duplication in vertebrates.</title>
        <authorList>
            <person name="Berthelot C."/>
            <person name="Brunet F."/>
            <person name="Chalopin D."/>
            <person name="Juanchich A."/>
            <person name="Bernard M."/>
            <person name="Noel B."/>
            <person name="Bento P."/>
            <person name="Da Silva C."/>
            <person name="Labadie K."/>
            <person name="Alberti A."/>
            <person name="Aury J.M."/>
            <person name="Louis A."/>
            <person name="Dehais P."/>
            <person name="Bardou P."/>
            <person name="Montfort J."/>
            <person name="Klopp C."/>
            <person name="Cabau C."/>
            <person name="Gaspin C."/>
            <person name="Thorgaard G.H."/>
            <person name="Boussaha M."/>
            <person name="Quillet E."/>
            <person name="Guyomard R."/>
            <person name="Galiana D."/>
            <person name="Bobe J."/>
            <person name="Volff J.N."/>
            <person name="Genet C."/>
            <person name="Wincker P."/>
            <person name="Jaillon O."/>
            <person name="Roest Crollius H."/>
            <person name="Guiguen Y."/>
        </authorList>
    </citation>
    <scope>NUCLEOTIDE SEQUENCE [LARGE SCALE GENOMIC DNA]</scope>
</reference>
<reference evidence="11" key="2">
    <citation type="submission" date="2014-03" db="EMBL/GenBank/DDBJ databases">
        <authorList>
            <person name="Genoscope - CEA"/>
        </authorList>
    </citation>
    <scope>NUCLEOTIDE SEQUENCE</scope>
</reference>
<feature type="compositionally biased region" description="Basic and acidic residues" evidence="9">
    <location>
        <begin position="961"/>
        <end position="972"/>
    </location>
</feature>
<dbReference type="InterPro" id="IPR047884">
    <property type="entry name" value="RPRD1A_CID"/>
</dbReference>
<dbReference type="GO" id="GO:0099122">
    <property type="term" value="F:RNA polymerase II C-terminal domain binding"/>
    <property type="evidence" value="ECO:0007669"/>
    <property type="project" value="InterPro"/>
</dbReference>
<evidence type="ECO:0000256" key="1">
    <source>
        <dbReference type="ARBA" id="ARBA00004123"/>
    </source>
</evidence>
<comment type="similarity">
    <text evidence="3">Belongs to the UPF0400 (RTT103) family.</text>
</comment>
<feature type="compositionally biased region" description="Basic and acidic residues" evidence="9">
    <location>
        <begin position="798"/>
        <end position="823"/>
    </location>
</feature>
<dbReference type="InterPro" id="IPR006569">
    <property type="entry name" value="CID_dom"/>
</dbReference>
<dbReference type="PaxDb" id="8022-A0A060XR71"/>
<dbReference type="SUPFAM" id="SSF48464">
    <property type="entry name" value="ENTH/VHS domain"/>
    <property type="match status" value="1"/>
</dbReference>
<dbReference type="Proteomes" id="UP000193380">
    <property type="component" value="Unassembled WGS sequence"/>
</dbReference>
<comment type="subunit">
    <text evidence="8">May form a heterodimer with RPRD1B. Associates with the RNA polymerase II subunit POLR2A (via CTD phosphorylated at 'Ser-2' and 'Ser-7' of the heptad repeats).</text>
</comment>
<evidence type="ECO:0000256" key="2">
    <source>
        <dbReference type="ARBA" id="ARBA00023242"/>
    </source>
</evidence>
<accession>A0A060XR71</accession>
<dbReference type="STRING" id="8022.A0A060XR71"/>
<dbReference type="PROSITE" id="PS51391">
    <property type="entry name" value="CID"/>
    <property type="match status" value="1"/>
</dbReference>
<dbReference type="Gene3D" id="6.10.250.2560">
    <property type="match status" value="1"/>
</dbReference>
<dbReference type="Pfam" id="PF04818">
    <property type="entry name" value="CID"/>
    <property type="match status" value="1"/>
</dbReference>
<dbReference type="AlphaFoldDB" id="A0A060XR71"/>
<dbReference type="PANTHER" id="PTHR12460:SF2">
    <property type="entry name" value="REGULATION OF NUCLEAR PRE-MRNA DOMAIN-CONTAINING PROTEIN 1A"/>
    <property type="match status" value="1"/>
</dbReference>
<keyword evidence="2" id="KW-0539">Nucleus</keyword>
<dbReference type="GO" id="GO:0097550">
    <property type="term" value="C:transcription preinitiation complex"/>
    <property type="evidence" value="ECO:0007669"/>
    <property type="project" value="UniProtKB-ARBA"/>
</dbReference>
<feature type="compositionally biased region" description="Basic and acidic residues" evidence="9">
    <location>
        <begin position="573"/>
        <end position="593"/>
    </location>
</feature>
<dbReference type="InterPro" id="IPR032337">
    <property type="entry name" value="RPRD1A/B_C"/>
</dbReference>
<evidence type="ECO:0000256" key="3">
    <source>
        <dbReference type="ARBA" id="ARBA00034310"/>
    </source>
</evidence>